<sequence>MSEVKQECKDKGGFGRYLYVGIATAALAAWNYMVVPLASAHGLVLPPMPLEKVVSFIMTGGLL</sequence>
<organism evidence="1 2">
    <name type="scientific">Klebsiella phage JD18</name>
    <dbReference type="NCBI Taxonomy" id="1698360"/>
    <lineage>
        <taxon>Viruses</taxon>
        <taxon>Duplodnaviria</taxon>
        <taxon>Heunggongvirae</taxon>
        <taxon>Uroviricota</taxon>
        <taxon>Caudoviricetes</taxon>
        <taxon>Pantevenvirales</taxon>
        <taxon>Straboviridae</taxon>
        <taxon>Tevenvirinae</taxon>
        <taxon>Jiaodavirus</taxon>
        <taxon>Jiaodavirus jd18</taxon>
    </lineage>
</organism>
<name>A0A0K1Y501_9CAUD</name>
<dbReference type="RefSeq" id="YP_009190591.1">
    <property type="nucleotide sequence ID" value="NC_028686.1"/>
</dbReference>
<dbReference type="GeneID" id="26518425"/>
<dbReference type="Proteomes" id="UP000204179">
    <property type="component" value="Segment"/>
</dbReference>
<gene>
    <name evidence="1" type="ORF">JD18_010</name>
</gene>
<dbReference type="EMBL" id="KT239446">
    <property type="protein sequence ID" value="AKY01881.1"/>
    <property type="molecule type" value="Genomic_DNA"/>
</dbReference>
<proteinExistence type="predicted"/>
<protein>
    <submittedName>
        <fullName evidence="1">Uncharacterized protein</fullName>
    </submittedName>
</protein>
<evidence type="ECO:0000313" key="2">
    <source>
        <dbReference type="Proteomes" id="UP000204179"/>
    </source>
</evidence>
<reference evidence="1 2" key="1">
    <citation type="submission" date="2015-07" db="EMBL/GenBank/DDBJ databases">
        <title>Isolation and characterization of JD18-a novel lytic bacteriophage for Klebsiella pneumoniae.</title>
        <authorList>
            <person name="Fan J."/>
            <person name="Zhang X."/>
            <person name="Guo X."/>
            <person name="He P."/>
            <person name="Zhang Y."/>
        </authorList>
    </citation>
    <scope>NUCLEOTIDE SEQUENCE [LARGE SCALE GENOMIC DNA]</scope>
</reference>
<keyword evidence="2" id="KW-1185">Reference proteome</keyword>
<accession>A0A0K1Y501</accession>
<evidence type="ECO:0000313" key="1">
    <source>
        <dbReference type="EMBL" id="AKY01881.1"/>
    </source>
</evidence>
<dbReference type="KEGG" id="vg:26518425"/>